<name>A0A6G1PKU9_CHAAH</name>
<dbReference type="AlphaFoldDB" id="A0A6G1PKU9"/>
<accession>A0A6G1PKU9</accession>
<evidence type="ECO:0000313" key="1">
    <source>
        <dbReference type="EMBL" id="KAF3690813.1"/>
    </source>
</evidence>
<dbReference type="Proteomes" id="UP000503349">
    <property type="component" value="Chromosome 6"/>
</dbReference>
<proteinExistence type="predicted"/>
<gene>
    <name evidence="1" type="ORF">EXN66_Car006487</name>
</gene>
<sequence length="49" mass="5500">MWNSVSLEKDKCAQFSLTGLLRVQRHLFKNVVGIMSAFSPVCHNGFSIC</sequence>
<keyword evidence="2" id="KW-1185">Reference proteome</keyword>
<reference evidence="1 2" key="1">
    <citation type="submission" date="2019-02" db="EMBL/GenBank/DDBJ databases">
        <title>Opniocepnalus argus genome.</title>
        <authorList>
            <person name="Zhou C."/>
            <person name="Xiao S."/>
        </authorList>
    </citation>
    <scope>NUCLEOTIDE SEQUENCE [LARGE SCALE GENOMIC DNA]</scope>
    <source>
        <strain evidence="1">OARG1902GOOAL</strain>
        <tissue evidence="1">Muscle</tissue>
    </source>
</reference>
<organism evidence="1 2">
    <name type="scientific">Channa argus</name>
    <name type="common">Northern snakehead</name>
    <name type="synonym">Ophicephalus argus</name>
    <dbReference type="NCBI Taxonomy" id="215402"/>
    <lineage>
        <taxon>Eukaryota</taxon>
        <taxon>Metazoa</taxon>
        <taxon>Chordata</taxon>
        <taxon>Craniata</taxon>
        <taxon>Vertebrata</taxon>
        <taxon>Euteleostomi</taxon>
        <taxon>Actinopterygii</taxon>
        <taxon>Neopterygii</taxon>
        <taxon>Teleostei</taxon>
        <taxon>Neoteleostei</taxon>
        <taxon>Acanthomorphata</taxon>
        <taxon>Anabantaria</taxon>
        <taxon>Anabantiformes</taxon>
        <taxon>Channoidei</taxon>
        <taxon>Channidae</taxon>
        <taxon>Channa</taxon>
    </lineage>
</organism>
<evidence type="ECO:0000313" key="2">
    <source>
        <dbReference type="Proteomes" id="UP000503349"/>
    </source>
</evidence>
<dbReference type="EMBL" id="CM015717">
    <property type="protein sequence ID" value="KAF3690813.1"/>
    <property type="molecule type" value="Genomic_DNA"/>
</dbReference>
<reference evidence="2" key="2">
    <citation type="submission" date="2019-02" db="EMBL/GenBank/DDBJ databases">
        <title>Opniocepnalus argus Var Kimnra genome.</title>
        <authorList>
            <person name="Zhou C."/>
            <person name="Xiao S."/>
        </authorList>
    </citation>
    <scope>NUCLEOTIDE SEQUENCE [LARGE SCALE GENOMIC DNA]</scope>
</reference>
<protein>
    <submittedName>
        <fullName evidence="1">Uncharacterized protein</fullName>
    </submittedName>
</protein>